<dbReference type="InterPro" id="IPR029058">
    <property type="entry name" value="AB_hydrolase_fold"/>
</dbReference>
<dbReference type="KEGG" id="amim:MIM_c20400"/>
<evidence type="ECO:0000313" key="2">
    <source>
        <dbReference type="Proteomes" id="UP000019095"/>
    </source>
</evidence>
<dbReference type="Gene3D" id="3.40.50.1820">
    <property type="entry name" value="alpha/beta hydrolase"/>
    <property type="match status" value="1"/>
</dbReference>
<evidence type="ECO:0000313" key="1">
    <source>
        <dbReference type="EMBL" id="AHG64119.1"/>
    </source>
</evidence>
<dbReference type="SUPFAM" id="SSF53474">
    <property type="entry name" value="alpha/beta-Hydrolases"/>
    <property type="match status" value="1"/>
</dbReference>
<dbReference type="InterPro" id="IPR050228">
    <property type="entry name" value="Carboxylesterase_BioH"/>
</dbReference>
<dbReference type="Proteomes" id="UP000019095">
    <property type="component" value="Chromosome"/>
</dbReference>
<accession>W0PB76</accession>
<sequence>MNCGFDVYLVDQPQRGRSAWHPAHDNQLRNTSVQRVEKMFTAPEQFCLWPQAKHHSQWPGKGRKGDPVFDQFYASQVESVASDAITERNLQQSVAKLLDKIGPAILVTHSQSGSAGWAIADIRSLKVQAIIAIEPACPPIMEHEVFGGKMHLRWGVTHNAIEYSPPLKNATELKLIQEIESQGDDLSHCWLQVQPAHQLPNLANIPVLVLVSEASYHAAYDHCTVQWLRQAGVNVDFIRLKDLNIRGNGHMMMLEKNNIEIAGVVIKWLETHVI</sequence>
<dbReference type="AlphaFoldDB" id="W0PB76"/>
<dbReference type="PANTHER" id="PTHR43194:SF4">
    <property type="entry name" value="AB HYDROLASE-1 DOMAIN-CONTAINING PROTEIN"/>
    <property type="match status" value="1"/>
</dbReference>
<proteinExistence type="predicted"/>
<dbReference type="STRING" id="1247726.MIM_c20400"/>
<organism evidence="1 2">
    <name type="scientific">Advenella mimigardefordensis (strain DSM 17166 / LMG 22922 / DPN7)</name>
    <dbReference type="NCBI Taxonomy" id="1247726"/>
    <lineage>
        <taxon>Bacteria</taxon>
        <taxon>Pseudomonadati</taxon>
        <taxon>Pseudomonadota</taxon>
        <taxon>Betaproteobacteria</taxon>
        <taxon>Burkholderiales</taxon>
        <taxon>Alcaligenaceae</taxon>
    </lineage>
</organism>
<reference evidence="1 2" key="1">
    <citation type="journal article" date="2014" name="Microbiology">
        <title>Unravelling the complete genome sequence of Advenella mimigardefordensis strain DPN7T and novel insights in the catabolism of the xenobiotic polythioester precursor 3,3'-dithiodipropionate.</title>
        <authorList>
            <person name="Wubbeler J.H."/>
            <person name="Hiessl S."/>
            <person name="Schuldes J."/>
            <person name="Thurmer A."/>
            <person name="Daniel R."/>
            <person name="Steinbuchel A."/>
        </authorList>
    </citation>
    <scope>NUCLEOTIDE SEQUENCE [LARGE SCALE GENOMIC DNA]</scope>
    <source>
        <strain evidence="2">DSM 17166 / LMG 22922 / DPN7</strain>
    </source>
</reference>
<dbReference type="HOGENOM" id="CLU_038297_1_0_4"/>
<dbReference type="eggNOG" id="COG2267">
    <property type="taxonomic scope" value="Bacteria"/>
</dbReference>
<name>W0PB76_ADVMD</name>
<dbReference type="PANTHER" id="PTHR43194">
    <property type="entry name" value="HYDROLASE ALPHA/BETA FOLD FAMILY"/>
    <property type="match status" value="1"/>
</dbReference>
<dbReference type="EMBL" id="CP003915">
    <property type="protein sequence ID" value="AHG64119.1"/>
    <property type="molecule type" value="Genomic_DNA"/>
</dbReference>
<keyword evidence="2" id="KW-1185">Reference proteome</keyword>
<protein>
    <submittedName>
        <fullName evidence="1">Uncharacterized protein</fullName>
    </submittedName>
</protein>
<dbReference type="PATRIC" id="fig|1247726.3.peg.2244"/>
<gene>
    <name evidence="1" type="ORF">MIM_c20400</name>
</gene>